<feature type="compositionally biased region" description="Polar residues" evidence="1">
    <location>
        <begin position="62"/>
        <end position="103"/>
    </location>
</feature>
<proteinExistence type="predicted"/>
<feature type="region of interest" description="Disordered" evidence="1">
    <location>
        <begin position="1123"/>
        <end position="1160"/>
    </location>
</feature>
<feature type="compositionally biased region" description="Polar residues" evidence="1">
    <location>
        <begin position="247"/>
        <end position="260"/>
    </location>
</feature>
<reference evidence="2 3" key="1">
    <citation type="journal article" date="2023" name="Elife">
        <title>Identification of key yeast species and microbe-microbe interactions impacting larval growth of Drosophila in the wild.</title>
        <authorList>
            <person name="Mure A."/>
            <person name="Sugiura Y."/>
            <person name="Maeda R."/>
            <person name="Honda K."/>
            <person name="Sakurai N."/>
            <person name="Takahashi Y."/>
            <person name="Watada M."/>
            <person name="Katoh T."/>
            <person name="Gotoh A."/>
            <person name="Gotoh Y."/>
            <person name="Taniguchi I."/>
            <person name="Nakamura K."/>
            <person name="Hayashi T."/>
            <person name="Katayama T."/>
            <person name="Uemura T."/>
            <person name="Hattori Y."/>
        </authorList>
    </citation>
    <scope>NUCLEOTIDE SEQUENCE [LARGE SCALE GENOMIC DNA]</scope>
    <source>
        <strain evidence="2 3">PK-24</strain>
    </source>
</reference>
<dbReference type="EMBL" id="BTGB01000002">
    <property type="protein sequence ID" value="GMM45157.1"/>
    <property type="molecule type" value="Genomic_DNA"/>
</dbReference>
<name>A0AAV5R2D9_PICKL</name>
<feature type="region of interest" description="Disordered" evidence="1">
    <location>
        <begin position="1"/>
        <end position="24"/>
    </location>
</feature>
<protein>
    <submittedName>
        <fullName evidence="2">Uncharacterized protein</fullName>
    </submittedName>
</protein>
<feature type="compositionally biased region" description="Low complexity" evidence="1">
    <location>
        <begin position="142"/>
        <end position="173"/>
    </location>
</feature>
<feature type="compositionally biased region" description="Polar residues" evidence="1">
    <location>
        <begin position="124"/>
        <end position="141"/>
    </location>
</feature>
<feature type="region of interest" description="Disordered" evidence="1">
    <location>
        <begin position="42"/>
        <end position="189"/>
    </location>
</feature>
<keyword evidence="3" id="KW-1185">Reference proteome</keyword>
<evidence type="ECO:0000256" key="1">
    <source>
        <dbReference type="SAM" id="MobiDB-lite"/>
    </source>
</evidence>
<feature type="region of interest" description="Disordered" evidence="1">
    <location>
        <begin position="639"/>
        <end position="659"/>
    </location>
</feature>
<evidence type="ECO:0000313" key="3">
    <source>
        <dbReference type="Proteomes" id="UP001378960"/>
    </source>
</evidence>
<organism evidence="2 3">
    <name type="scientific">Pichia kluyveri</name>
    <name type="common">Yeast</name>
    <dbReference type="NCBI Taxonomy" id="36015"/>
    <lineage>
        <taxon>Eukaryota</taxon>
        <taxon>Fungi</taxon>
        <taxon>Dikarya</taxon>
        <taxon>Ascomycota</taxon>
        <taxon>Saccharomycotina</taxon>
        <taxon>Pichiomycetes</taxon>
        <taxon>Pichiales</taxon>
        <taxon>Pichiaceae</taxon>
        <taxon>Pichia</taxon>
    </lineage>
</organism>
<dbReference type="Proteomes" id="UP001378960">
    <property type="component" value="Unassembled WGS sequence"/>
</dbReference>
<feature type="compositionally biased region" description="Polar residues" evidence="1">
    <location>
        <begin position="42"/>
        <end position="55"/>
    </location>
</feature>
<feature type="compositionally biased region" description="Low complexity" evidence="1">
    <location>
        <begin position="104"/>
        <end position="118"/>
    </location>
</feature>
<gene>
    <name evidence="2" type="ORF">DAPK24_017320</name>
</gene>
<feature type="compositionally biased region" description="Basic and acidic residues" evidence="1">
    <location>
        <begin position="180"/>
        <end position="189"/>
    </location>
</feature>
<comment type="caution">
    <text evidence="2">The sequence shown here is derived from an EMBL/GenBank/DDBJ whole genome shotgun (WGS) entry which is preliminary data.</text>
</comment>
<feature type="region of interest" description="Disordered" evidence="1">
    <location>
        <begin position="911"/>
        <end position="966"/>
    </location>
</feature>
<feature type="compositionally biased region" description="Polar residues" evidence="1">
    <location>
        <begin position="928"/>
        <end position="949"/>
    </location>
</feature>
<sequence>MGFKDFFSKGPTGRHSSDTTYYHQGLPSSAHMAATSATNTRYQNNITPSGLLSTRSLRDQPRQQSHRTMSLSGRSSRPLDSQPRTMSLSMRTNSINNTNRRYQNSNTRTMSMTSSNANIRPQYINGSGSRTNSLNSASISRQQYQQPSNQQRFSRTSSRNNSRANSLNSNSLSHTKIIKTTKEKDADGRTKSITTTTIEKRGDVKIVRTTVIQPSISQPIDEDVELEELAELEDFDHDNTIDDLHYNHQSPAQHSNYSHTPTRRGQNHFDHFDHDFDADVDLNEDVDLVDQNNYLTDQDYEDPKKNGAALAAAAALSHKSPNRGYSQHHHDQEALKLNARQTEIEVQKQRQLQIKRQAEIQQQQAQLKLERLEKRSKKIMQSRISTQESPNQSQFVTPTKKSEVRFHDDEAFGSDFDQNEQYDNAIYDNFANDKVVESFQDPVVAEAEVEEITVVTPEIPQQSIFDIKARNRLSEIQEVSEIYDDSMMEEPIENKFIDNVPAVDVIGTISPNLVAPKVPVNNSMSSFNSSEDNFVEAQENFSNDPPAITNINERVNQNQYVSNVATTPKTEAQNQHSYRNLLVNGATKSPASKNIPQQNYEGDYIKEYGILTPPGSNGLVDLNSKPVVQQKQPQQLKSALKTSASSIASPASEPRSQFTNLTPIQPKQKEIVKGSDGIESGRAAMTPDEMYMIALKAAEKKVYGDRLNQVYPDPDIDDNTKLNTIVNTNLTSPQLNDDSVSKPGGKYQSNATGLGFKVHSLRDGHGKPPKVNSEESNKLKKLFKQEQKQQKKQWKEERRENIPDDLLKKVAAKVERDVNMMPVDPNVELQMMQKEQDKFFEEQERIANQPKPEVVPSQQPEAITDIYATPNAKSPVDHSNVINVQEKSANSVPKVEKSPSKLNLKLFRLTKKKSNTTKAQPGHRKNDSIVSQETEYSNLSLKKQKSNGSGEPFKKNKFFSFGNNNNNNFQKSPKEVSKVVENVEPVVATPVVQNEIYAQPVINNNDIHTIPEDANSLAGSPIVESKGQTIANESFTQPVIPGINDAPKTANNGSIEGLENTRTTNVDSIATTNSSKIASVAENLPSSTHTPNTDIEDGEVFIDAETGEEAEAKVVPVKPIEPVVNAVPAKSSSKTKASTKSSTKSKKSKGENKFMKFFNL</sequence>
<feature type="compositionally biased region" description="Low complexity" evidence="1">
    <location>
        <begin position="1123"/>
        <end position="1142"/>
    </location>
</feature>
<accession>A0AAV5R2D9</accession>
<feature type="region of interest" description="Disordered" evidence="1">
    <location>
        <begin position="381"/>
        <end position="400"/>
    </location>
</feature>
<feature type="region of interest" description="Disordered" evidence="1">
    <location>
        <begin position="240"/>
        <end position="271"/>
    </location>
</feature>
<evidence type="ECO:0000313" key="2">
    <source>
        <dbReference type="EMBL" id="GMM45157.1"/>
    </source>
</evidence>
<dbReference type="AlphaFoldDB" id="A0AAV5R2D9"/>
<feature type="compositionally biased region" description="Low complexity" evidence="1">
    <location>
        <begin position="643"/>
        <end position="652"/>
    </location>
</feature>
<feature type="compositionally biased region" description="Polar residues" evidence="1">
    <location>
        <begin position="382"/>
        <end position="399"/>
    </location>
</feature>
<feature type="region of interest" description="Disordered" evidence="1">
    <location>
        <begin position="733"/>
        <end position="752"/>
    </location>
</feature>